<name>A0AAD9IZZ8_9ANNE</name>
<dbReference type="GO" id="GO:0006508">
    <property type="term" value="P:proteolysis"/>
    <property type="evidence" value="ECO:0007669"/>
    <property type="project" value="UniProtKB-KW"/>
</dbReference>
<dbReference type="PANTHER" id="PTHR30471">
    <property type="entry name" value="DNA REPAIR PROTEIN RADC"/>
    <property type="match status" value="1"/>
</dbReference>
<feature type="domain" description="MPN" evidence="6">
    <location>
        <begin position="95"/>
        <end position="216"/>
    </location>
</feature>
<dbReference type="CDD" id="cd08071">
    <property type="entry name" value="MPN_DUF2466"/>
    <property type="match status" value="1"/>
</dbReference>
<accession>A0AAD9IZZ8</accession>
<dbReference type="AlphaFoldDB" id="A0AAD9IZZ8"/>
<keyword evidence="2" id="KW-0479">Metal-binding</keyword>
<protein>
    <recommendedName>
        <fullName evidence="6">MPN domain-containing protein</fullName>
    </recommendedName>
</protein>
<dbReference type="InterPro" id="IPR025657">
    <property type="entry name" value="RadC_JAB"/>
</dbReference>
<dbReference type="InterPro" id="IPR037518">
    <property type="entry name" value="MPN"/>
</dbReference>
<keyword evidence="3" id="KW-0378">Hydrolase</keyword>
<evidence type="ECO:0000256" key="2">
    <source>
        <dbReference type="ARBA" id="ARBA00022723"/>
    </source>
</evidence>
<evidence type="ECO:0000256" key="3">
    <source>
        <dbReference type="ARBA" id="ARBA00022801"/>
    </source>
</evidence>
<dbReference type="NCBIfam" id="TIGR00608">
    <property type="entry name" value="radc"/>
    <property type="match status" value="1"/>
</dbReference>
<evidence type="ECO:0000259" key="6">
    <source>
        <dbReference type="PROSITE" id="PS50249"/>
    </source>
</evidence>
<dbReference type="NCBIfam" id="NF000642">
    <property type="entry name" value="PRK00024.1"/>
    <property type="match status" value="1"/>
</dbReference>
<reference evidence="7" key="1">
    <citation type="journal article" date="2023" name="Mol. Biol. Evol.">
        <title>Third-Generation Sequencing Reveals the Adaptive Role of the Epigenome in Three Deep-Sea Polychaetes.</title>
        <authorList>
            <person name="Perez M."/>
            <person name="Aroh O."/>
            <person name="Sun Y."/>
            <person name="Lan Y."/>
            <person name="Juniper S.K."/>
            <person name="Young C.R."/>
            <person name="Angers B."/>
            <person name="Qian P.Y."/>
        </authorList>
    </citation>
    <scope>NUCLEOTIDE SEQUENCE</scope>
    <source>
        <strain evidence="7">P08H-3</strain>
    </source>
</reference>
<organism evidence="7 8">
    <name type="scientific">Paralvinella palmiformis</name>
    <dbReference type="NCBI Taxonomy" id="53620"/>
    <lineage>
        <taxon>Eukaryota</taxon>
        <taxon>Metazoa</taxon>
        <taxon>Spiralia</taxon>
        <taxon>Lophotrochozoa</taxon>
        <taxon>Annelida</taxon>
        <taxon>Polychaeta</taxon>
        <taxon>Sedentaria</taxon>
        <taxon>Canalipalpata</taxon>
        <taxon>Terebellida</taxon>
        <taxon>Terebelliformia</taxon>
        <taxon>Alvinellidae</taxon>
        <taxon>Paralvinella</taxon>
    </lineage>
</organism>
<dbReference type="PROSITE" id="PS50249">
    <property type="entry name" value="MPN"/>
    <property type="match status" value="1"/>
</dbReference>
<keyword evidence="8" id="KW-1185">Reference proteome</keyword>
<dbReference type="Pfam" id="PF20582">
    <property type="entry name" value="UPF0758_N"/>
    <property type="match status" value="1"/>
</dbReference>
<dbReference type="GO" id="GO:0008237">
    <property type="term" value="F:metallopeptidase activity"/>
    <property type="evidence" value="ECO:0007669"/>
    <property type="project" value="UniProtKB-KW"/>
</dbReference>
<dbReference type="EMBL" id="JAODUP010000793">
    <property type="protein sequence ID" value="KAK2144027.1"/>
    <property type="molecule type" value="Genomic_DNA"/>
</dbReference>
<dbReference type="InterPro" id="IPR020891">
    <property type="entry name" value="UPF0758_CS"/>
</dbReference>
<dbReference type="InterPro" id="IPR046778">
    <property type="entry name" value="UPF0758_N"/>
</dbReference>
<sequence length="217" mass="24508">MRQNKNTLLPREKLALFGSRQLQDHELLAIILGSGIQGKNVHVLAKEVLKRLETHDYTLSIDLLRNIEGLGFAKATMLCALLEFARRIVIPSHKKALKPEDLLVLLTHYAERKQEYFLSFSLNGASEIISRHVITVGLVDQALIHPREVFADAIQERAVAVIVAHNHPSGNTQPSKEDCYITERLAAAGDIIGIPLLDHIIFSKDEYFSFKKEKRLR</sequence>
<evidence type="ECO:0000256" key="4">
    <source>
        <dbReference type="ARBA" id="ARBA00022833"/>
    </source>
</evidence>
<dbReference type="PANTHER" id="PTHR30471:SF3">
    <property type="entry name" value="UPF0758 PROTEIN YEES-RELATED"/>
    <property type="match status" value="1"/>
</dbReference>
<dbReference type="InterPro" id="IPR001405">
    <property type="entry name" value="UPF0758"/>
</dbReference>
<proteinExistence type="predicted"/>
<dbReference type="GO" id="GO:0046872">
    <property type="term" value="F:metal ion binding"/>
    <property type="evidence" value="ECO:0007669"/>
    <property type="project" value="UniProtKB-KW"/>
</dbReference>
<keyword evidence="1" id="KW-0645">Protease</keyword>
<comment type="caution">
    <text evidence="7">The sequence shown here is derived from an EMBL/GenBank/DDBJ whole genome shotgun (WGS) entry which is preliminary data.</text>
</comment>
<evidence type="ECO:0000313" key="8">
    <source>
        <dbReference type="Proteomes" id="UP001208570"/>
    </source>
</evidence>
<dbReference type="PROSITE" id="PS01302">
    <property type="entry name" value="UPF0758"/>
    <property type="match status" value="1"/>
</dbReference>
<evidence type="ECO:0000313" key="7">
    <source>
        <dbReference type="EMBL" id="KAK2144027.1"/>
    </source>
</evidence>
<keyword evidence="4" id="KW-0862">Zinc</keyword>
<keyword evidence="5" id="KW-0482">Metalloprotease</keyword>
<gene>
    <name evidence="7" type="ORF">LSH36_793g01326</name>
</gene>
<dbReference type="Proteomes" id="UP001208570">
    <property type="component" value="Unassembled WGS sequence"/>
</dbReference>
<evidence type="ECO:0000256" key="1">
    <source>
        <dbReference type="ARBA" id="ARBA00022670"/>
    </source>
</evidence>
<evidence type="ECO:0000256" key="5">
    <source>
        <dbReference type="ARBA" id="ARBA00023049"/>
    </source>
</evidence>
<dbReference type="Gene3D" id="3.40.140.10">
    <property type="entry name" value="Cytidine Deaminase, domain 2"/>
    <property type="match status" value="1"/>
</dbReference>
<dbReference type="Pfam" id="PF04002">
    <property type="entry name" value="RadC"/>
    <property type="match status" value="1"/>
</dbReference>